<feature type="transmembrane region" description="Helical" evidence="1">
    <location>
        <begin position="40"/>
        <end position="59"/>
    </location>
</feature>
<sequence length="149" mass="15508">MKHLASLLSGFVFAVGLALAGMTRPEKVIGFLDFRGPWDPALVFVMGGGVLIYAVAWRLRLRRAAPLRAPAFPELKSAPIDRRLLLGAALFGVGWALAGVCPGPGIAALPVGGPAAVMFVVAMAAGWLLVSRLDHPRAREATGRTGAAA</sequence>
<dbReference type="EMBL" id="JELY01003645">
    <property type="protein sequence ID" value="KYF47265.1"/>
    <property type="molecule type" value="Genomic_DNA"/>
</dbReference>
<feature type="transmembrane region" description="Helical" evidence="1">
    <location>
        <begin position="84"/>
        <end position="105"/>
    </location>
</feature>
<reference evidence="2 3" key="1">
    <citation type="submission" date="2014-02" db="EMBL/GenBank/DDBJ databases">
        <title>The small core and large imbalanced accessory genome model reveals a collaborative survival strategy of Sorangium cellulosum strains in nature.</title>
        <authorList>
            <person name="Han K."/>
            <person name="Peng R."/>
            <person name="Blom J."/>
            <person name="Li Y.-Z."/>
        </authorList>
    </citation>
    <scope>NUCLEOTIDE SEQUENCE [LARGE SCALE GENOMIC DNA]</scope>
    <source>
        <strain evidence="2 3">So0157-25</strain>
    </source>
</reference>
<dbReference type="InterPro" id="IPR046513">
    <property type="entry name" value="DUF6691"/>
</dbReference>
<organism evidence="2 3">
    <name type="scientific">Sorangium cellulosum</name>
    <name type="common">Polyangium cellulosum</name>
    <dbReference type="NCBI Taxonomy" id="56"/>
    <lineage>
        <taxon>Bacteria</taxon>
        <taxon>Pseudomonadati</taxon>
        <taxon>Myxococcota</taxon>
        <taxon>Polyangia</taxon>
        <taxon>Polyangiales</taxon>
        <taxon>Polyangiaceae</taxon>
        <taxon>Sorangium</taxon>
    </lineage>
</organism>
<dbReference type="Pfam" id="PF20398">
    <property type="entry name" value="DUF6691"/>
    <property type="match status" value="1"/>
</dbReference>
<keyword evidence="1" id="KW-0812">Transmembrane</keyword>
<evidence type="ECO:0000313" key="3">
    <source>
        <dbReference type="Proteomes" id="UP000075420"/>
    </source>
</evidence>
<evidence type="ECO:0000313" key="2">
    <source>
        <dbReference type="EMBL" id="KYF47265.1"/>
    </source>
</evidence>
<evidence type="ECO:0000256" key="1">
    <source>
        <dbReference type="SAM" id="Phobius"/>
    </source>
</evidence>
<keyword evidence="1" id="KW-1133">Transmembrane helix</keyword>
<proteinExistence type="predicted"/>
<dbReference type="Proteomes" id="UP000075420">
    <property type="component" value="Unassembled WGS sequence"/>
</dbReference>
<protein>
    <recommendedName>
        <fullName evidence="4">YeeE/YedE family protein</fullName>
    </recommendedName>
</protein>
<dbReference type="AlphaFoldDB" id="A0A150NZ02"/>
<evidence type="ECO:0008006" key="4">
    <source>
        <dbReference type="Google" id="ProtNLM"/>
    </source>
</evidence>
<accession>A0A150NZ02</accession>
<comment type="caution">
    <text evidence="2">The sequence shown here is derived from an EMBL/GenBank/DDBJ whole genome shotgun (WGS) entry which is preliminary data.</text>
</comment>
<keyword evidence="1" id="KW-0472">Membrane</keyword>
<feature type="transmembrane region" description="Helical" evidence="1">
    <location>
        <begin position="111"/>
        <end position="130"/>
    </location>
</feature>
<name>A0A150NZ02_SORCE</name>
<gene>
    <name evidence="2" type="ORF">BE08_20135</name>
</gene>